<dbReference type="Proteomes" id="UP001160625">
    <property type="component" value="Unassembled WGS sequence"/>
</dbReference>
<name>A0ABT6N512_9SPHN</name>
<gene>
    <name evidence="1" type="ORF">QGN17_15710</name>
</gene>
<organism evidence="1 2">
    <name type="scientific">Sphingomonas oryzagri</name>
    <dbReference type="NCBI Taxonomy" id="3042314"/>
    <lineage>
        <taxon>Bacteria</taxon>
        <taxon>Pseudomonadati</taxon>
        <taxon>Pseudomonadota</taxon>
        <taxon>Alphaproteobacteria</taxon>
        <taxon>Sphingomonadales</taxon>
        <taxon>Sphingomonadaceae</taxon>
        <taxon>Sphingomonas</taxon>
    </lineage>
</organism>
<evidence type="ECO:0000313" key="2">
    <source>
        <dbReference type="Proteomes" id="UP001160625"/>
    </source>
</evidence>
<accession>A0ABT6N512</accession>
<proteinExistence type="predicted"/>
<dbReference type="RefSeq" id="WP_281045544.1">
    <property type="nucleotide sequence ID" value="NZ_JARYGZ010000002.1"/>
</dbReference>
<protein>
    <submittedName>
        <fullName evidence="1">Uncharacterized protein</fullName>
    </submittedName>
</protein>
<keyword evidence="2" id="KW-1185">Reference proteome</keyword>
<reference evidence="1" key="1">
    <citation type="submission" date="2023-04" db="EMBL/GenBank/DDBJ databases">
        <title>Sphingomonas sp. MAHUQ-71 isolated from rice field.</title>
        <authorList>
            <person name="Huq M.A."/>
        </authorList>
    </citation>
    <scope>NUCLEOTIDE SEQUENCE</scope>
    <source>
        <strain evidence="1">MAHUQ-71</strain>
    </source>
</reference>
<sequence length="137" mass="14735">MSATPNFVDDAADFLISTTDGSPSERSQRIADFYEFAEALAYKAGAAGFVDLAERGTPIAMARAVEMSRSCYLEAHAEKADDTGVIAAAHLMAFNLVRGLEQAPEAKKVAEMAAYLFSQETAYRRLSGKQTSSNAQN</sequence>
<comment type="caution">
    <text evidence="1">The sequence shown here is derived from an EMBL/GenBank/DDBJ whole genome shotgun (WGS) entry which is preliminary data.</text>
</comment>
<dbReference type="EMBL" id="JARYGZ010000002">
    <property type="protein sequence ID" value="MDH7640184.1"/>
    <property type="molecule type" value="Genomic_DNA"/>
</dbReference>
<evidence type="ECO:0000313" key="1">
    <source>
        <dbReference type="EMBL" id="MDH7640184.1"/>
    </source>
</evidence>